<dbReference type="SUPFAM" id="SSF53474">
    <property type="entry name" value="alpha/beta-Hydrolases"/>
    <property type="match status" value="1"/>
</dbReference>
<dbReference type="Proteomes" id="UP000053820">
    <property type="component" value="Unassembled WGS sequence"/>
</dbReference>
<dbReference type="PRINTS" id="PR00793">
    <property type="entry name" value="PROAMNOPTASE"/>
</dbReference>
<dbReference type="Gene3D" id="3.40.50.1820">
    <property type="entry name" value="alpha/beta hydrolase"/>
    <property type="match status" value="1"/>
</dbReference>
<comment type="similarity">
    <text evidence="1">Belongs to the peptidase S33 family.</text>
</comment>
<dbReference type="InterPro" id="IPR000073">
    <property type="entry name" value="AB_hydrolase_1"/>
</dbReference>
<dbReference type="EMBL" id="KN839845">
    <property type="protein sequence ID" value="KIJ64925.1"/>
    <property type="molecule type" value="Genomic_DNA"/>
</dbReference>
<dbReference type="PIRSF" id="PIRSF005539">
    <property type="entry name" value="Pept_S33_TRI_F1"/>
    <property type="match status" value="1"/>
</dbReference>
<evidence type="ECO:0000256" key="2">
    <source>
        <dbReference type="ARBA" id="ARBA00022801"/>
    </source>
</evidence>
<accession>A0A0C9W1V1</accession>
<keyword evidence="2" id="KW-0378">Hydrolase</keyword>
<keyword evidence="5" id="KW-1185">Reference proteome</keyword>
<dbReference type="InterPro" id="IPR002410">
    <property type="entry name" value="Peptidase_S33"/>
</dbReference>
<reference evidence="4 5" key="1">
    <citation type="submission" date="2014-04" db="EMBL/GenBank/DDBJ databases">
        <title>Evolutionary Origins and Diversification of the Mycorrhizal Mutualists.</title>
        <authorList>
            <consortium name="DOE Joint Genome Institute"/>
            <consortium name="Mycorrhizal Genomics Consortium"/>
            <person name="Kohler A."/>
            <person name="Kuo A."/>
            <person name="Nagy L.G."/>
            <person name="Floudas D."/>
            <person name="Copeland A."/>
            <person name="Barry K.W."/>
            <person name="Cichocki N."/>
            <person name="Veneault-Fourrey C."/>
            <person name="LaButti K."/>
            <person name="Lindquist E.A."/>
            <person name="Lipzen A."/>
            <person name="Lundell T."/>
            <person name="Morin E."/>
            <person name="Murat C."/>
            <person name="Riley R."/>
            <person name="Ohm R."/>
            <person name="Sun H."/>
            <person name="Tunlid A."/>
            <person name="Henrissat B."/>
            <person name="Grigoriev I.V."/>
            <person name="Hibbett D.S."/>
            <person name="Martin F."/>
        </authorList>
    </citation>
    <scope>NUCLEOTIDE SEQUENCE [LARGE SCALE GENOMIC DNA]</scope>
    <source>
        <strain evidence="4 5">MD-312</strain>
    </source>
</reference>
<dbReference type="OrthoDB" id="190201at2759"/>
<gene>
    <name evidence="4" type="ORF">HYDPIDRAFT_153816</name>
</gene>
<dbReference type="Pfam" id="PF00561">
    <property type="entry name" value="Abhydrolase_1"/>
    <property type="match status" value="1"/>
</dbReference>
<evidence type="ECO:0000313" key="5">
    <source>
        <dbReference type="Proteomes" id="UP000053820"/>
    </source>
</evidence>
<dbReference type="GO" id="GO:0016020">
    <property type="term" value="C:membrane"/>
    <property type="evidence" value="ECO:0007669"/>
    <property type="project" value="TreeGrafter"/>
</dbReference>
<dbReference type="NCBIfam" id="TIGR01250">
    <property type="entry name" value="pro_imino_pep_2"/>
    <property type="match status" value="1"/>
</dbReference>
<name>A0A0C9W1V1_9AGAM</name>
<evidence type="ECO:0000259" key="3">
    <source>
        <dbReference type="Pfam" id="PF00561"/>
    </source>
</evidence>
<dbReference type="HOGENOM" id="CLU_020336_15_1_1"/>
<feature type="domain" description="AB hydrolase-1" evidence="3">
    <location>
        <begin position="32"/>
        <end position="286"/>
    </location>
</feature>
<dbReference type="GO" id="GO:0006508">
    <property type="term" value="P:proteolysis"/>
    <property type="evidence" value="ECO:0007669"/>
    <property type="project" value="InterPro"/>
</dbReference>
<evidence type="ECO:0000313" key="4">
    <source>
        <dbReference type="EMBL" id="KIJ64925.1"/>
    </source>
</evidence>
<dbReference type="AlphaFoldDB" id="A0A0C9W1V1"/>
<dbReference type="PANTHER" id="PTHR43798:SF31">
    <property type="entry name" value="AB HYDROLASE SUPERFAMILY PROTEIN YCLE"/>
    <property type="match status" value="1"/>
</dbReference>
<protein>
    <recommendedName>
        <fullName evidence="3">AB hydrolase-1 domain-containing protein</fullName>
    </recommendedName>
</protein>
<dbReference type="InterPro" id="IPR050266">
    <property type="entry name" value="AB_hydrolase_sf"/>
</dbReference>
<dbReference type="GO" id="GO:0008233">
    <property type="term" value="F:peptidase activity"/>
    <property type="evidence" value="ECO:0007669"/>
    <property type="project" value="InterPro"/>
</dbReference>
<proteinExistence type="inferred from homology"/>
<dbReference type="InterPro" id="IPR005945">
    <property type="entry name" value="Pro_imino_pep"/>
</dbReference>
<sequence length="302" mass="34372">MSEEGLINFPFGGKVYQTWYKLVGKLGSGERPLVVLHGGPGLSHHYMLPHLNLHAKNNIPVIIYDQIGIGQSTHLPDAPKEFWTVELFMDELDNVLSHFGIKKDFDLLGHSWGGMLAAHYVSHRHPEGLNRLVLASAAPSMSLWLKSTDGLREMLPEGRRELLKKLESEGRYHEKAFEDAMMEFYKLHVCRLNDWPKELTDSFDYMNKDPTVYSTMVGPSEFTVIGTLKDWSCLDQIHTITCPTLLTNGVNDEAQNVCVSPFFEKLPKVQWRTFPNSSHMAFFEEPDEYFKVVGDFLRPGSA</sequence>
<organism evidence="4 5">
    <name type="scientific">Hydnomerulius pinastri MD-312</name>
    <dbReference type="NCBI Taxonomy" id="994086"/>
    <lineage>
        <taxon>Eukaryota</taxon>
        <taxon>Fungi</taxon>
        <taxon>Dikarya</taxon>
        <taxon>Basidiomycota</taxon>
        <taxon>Agaricomycotina</taxon>
        <taxon>Agaricomycetes</taxon>
        <taxon>Agaricomycetidae</taxon>
        <taxon>Boletales</taxon>
        <taxon>Boletales incertae sedis</taxon>
        <taxon>Leucogyrophana</taxon>
    </lineage>
</organism>
<evidence type="ECO:0000256" key="1">
    <source>
        <dbReference type="ARBA" id="ARBA00010088"/>
    </source>
</evidence>
<dbReference type="PANTHER" id="PTHR43798">
    <property type="entry name" value="MONOACYLGLYCEROL LIPASE"/>
    <property type="match status" value="1"/>
</dbReference>
<dbReference type="InterPro" id="IPR029058">
    <property type="entry name" value="AB_hydrolase_fold"/>
</dbReference>